<protein>
    <submittedName>
        <fullName evidence="2">Uncharacterized protein</fullName>
    </submittedName>
</protein>
<evidence type="ECO:0000256" key="1">
    <source>
        <dbReference type="SAM" id="MobiDB-lite"/>
    </source>
</evidence>
<reference evidence="2" key="1">
    <citation type="submission" date="2021-01" db="EMBL/GenBank/DDBJ databases">
        <authorList>
            <person name="Corre E."/>
            <person name="Pelletier E."/>
            <person name="Niang G."/>
            <person name="Scheremetjew M."/>
            <person name="Finn R."/>
            <person name="Kale V."/>
            <person name="Holt S."/>
            <person name="Cochrane G."/>
            <person name="Meng A."/>
            <person name="Brown T."/>
            <person name="Cohen L."/>
        </authorList>
    </citation>
    <scope>NUCLEOTIDE SEQUENCE</scope>
    <source>
        <strain evidence="2">CCMP1320</strain>
    </source>
</reference>
<dbReference type="EMBL" id="HBIP01009309">
    <property type="protein sequence ID" value="CAE0490053.1"/>
    <property type="molecule type" value="Transcribed_RNA"/>
</dbReference>
<organism evidence="2">
    <name type="scientific">Dunaliella tertiolecta</name>
    <name type="common">Green alga</name>
    <dbReference type="NCBI Taxonomy" id="3047"/>
    <lineage>
        <taxon>Eukaryota</taxon>
        <taxon>Viridiplantae</taxon>
        <taxon>Chlorophyta</taxon>
        <taxon>core chlorophytes</taxon>
        <taxon>Chlorophyceae</taxon>
        <taxon>CS clade</taxon>
        <taxon>Chlamydomonadales</taxon>
        <taxon>Dunaliellaceae</taxon>
        <taxon>Dunaliella</taxon>
    </lineage>
</organism>
<feature type="region of interest" description="Disordered" evidence="1">
    <location>
        <begin position="85"/>
        <end position="106"/>
    </location>
</feature>
<evidence type="ECO:0000313" key="2">
    <source>
        <dbReference type="EMBL" id="CAE0490053.1"/>
    </source>
</evidence>
<proteinExistence type="predicted"/>
<gene>
    <name evidence="2" type="ORF">DTER00134_LOCUS5124</name>
</gene>
<name>A0A7S3QQK2_DUNTE</name>
<dbReference type="AlphaFoldDB" id="A0A7S3QQK2"/>
<feature type="compositionally biased region" description="Low complexity" evidence="1">
    <location>
        <begin position="90"/>
        <end position="100"/>
    </location>
</feature>
<accession>A0A7S3QQK2</accession>
<sequence>MSFEDTLVVQQAVIDCPVPAAPLIPAPLKSATIDIPKKRASQGQQDQGLLNQFNSYTSERSSISSSGFLGPLLLKCQSMPTRTSVQGLHVSTGGQQQTGVGSAGGNAHFFGHSSSFERGFPLGAQKLFEGKQ</sequence>